<sequence>MEVPQACDRCGETEKKALMVGEAKGDVICEGCLNIEKYAHPFTQSETFQLSLNRAMHNAQYPAGYACMSLLAILADLIRLNQQQQVLSDLRPRFIELGTSLCQWIQQKPMWGSHSQGDLTRLHSVHQLALQVSQGLMDLAVYKQFMVAFGQLLLICSPAKKP</sequence>
<protein>
    <submittedName>
        <fullName evidence="1">Uncharacterized protein</fullName>
    </submittedName>
</protein>
<dbReference type="EMBL" id="MN739209">
    <property type="protein sequence ID" value="QHS93779.1"/>
    <property type="molecule type" value="Genomic_DNA"/>
</dbReference>
<name>A0A6C0BQ92_9ZZZZ</name>
<accession>A0A6C0BQ92</accession>
<evidence type="ECO:0000313" key="1">
    <source>
        <dbReference type="EMBL" id="QHS93779.1"/>
    </source>
</evidence>
<organism evidence="1">
    <name type="scientific">viral metagenome</name>
    <dbReference type="NCBI Taxonomy" id="1070528"/>
    <lineage>
        <taxon>unclassified sequences</taxon>
        <taxon>metagenomes</taxon>
        <taxon>organismal metagenomes</taxon>
    </lineage>
</organism>
<proteinExistence type="predicted"/>
<dbReference type="AlphaFoldDB" id="A0A6C0BQ92"/>
<reference evidence="1" key="1">
    <citation type="journal article" date="2020" name="Nature">
        <title>Giant virus diversity and host interactions through global metagenomics.</title>
        <authorList>
            <person name="Schulz F."/>
            <person name="Roux S."/>
            <person name="Paez-Espino D."/>
            <person name="Jungbluth S."/>
            <person name="Walsh D.A."/>
            <person name="Denef V.J."/>
            <person name="McMahon K.D."/>
            <person name="Konstantinidis K.T."/>
            <person name="Eloe-Fadrosh E.A."/>
            <person name="Kyrpides N.C."/>
            <person name="Woyke T."/>
        </authorList>
    </citation>
    <scope>NUCLEOTIDE SEQUENCE</scope>
    <source>
        <strain evidence="1">GVMAG-M-3300018080-19</strain>
    </source>
</reference>